<comment type="caution">
    <text evidence="2">The sequence shown here is derived from an EMBL/GenBank/DDBJ whole genome shotgun (WGS) entry which is preliminary data.</text>
</comment>
<dbReference type="AlphaFoldDB" id="A0A9D2ECJ6"/>
<dbReference type="SUPFAM" id="SSF51445">
    <property type="entry name" value="(Trans)glycosidases"/>
    <property type="match status" value="1"/>
</dbReference>
<dbReference type="InterPro" id="IPR025150">
    <property type="entry name" value="GH123_cat"/>
</dbReference>
<reference evidence="2" key="2">
    <citation type="submission" date="2021-04" db="EMBL/GenBank/DDBJ databases">
        <authorList>
            <person name="Gilroy R."/>
        </authorList>
    </citation>
    <scope>NUCLEOTIDE SEQUENCE</scope>
    <source>
        <strain evidence="2">ChiGjej4B4-7305</strain>
    </source>
</reference>
<name>A0A9D2ECJ6_9MICO</name>
<dbReference type="Pfam" id="PF13320">
    <property type="entry name" value="GH123_cat"/>
    <property type="match status" value="1"/>
</dbReference>
<feature type="domain" description="Glycoside hydrolase 123 catalytic" evidence="1">
    <location>
        <begin position="183"/>
        <end position="511"/>
    </location>
</feature>
<dbReference type="InterPro" id="IPR017853">
    <property type="entry name" value="GH"/>
</dbReference>
<dbReference type="Proteomes" id="UP000824037">
    <property type="component" value="Unassembled WGS sequence"/>
</dbReference>
<evidence type="ECO:0000313" key="3">
    <source>
        <dbReference type="Proteomes" id="UP000824037"/>
    </source>
</evidence>
<protein>
    <submittedName>
        <fullName evidence="2">DUF4091 domain-containing protein</fullName>
    </submittedName>
</protein>
<accession>A0A9D2ECJ6</accession>
<sequence>MLDPDLRPDWTFHTVDSLTKVFADEPPEPAGAGAALSGFVGETLSVQIAFLPPAAEGLQQVPALAVDVAGPLAAHARLSTVELVPAMLPAFDGHDAGYLRDTPGLYPDLLRPLGPERVIPPAIGYWRALWIDLCVEDEALAGSSELTVRLADAASGAELHQATIPVQVHPVRLPELDIINTHWLHADCLVDYYGVEPFSEEHWQLLDTFIGSAAGMGVNSVLTPTWTPPLDTAVGHTRTPVQLVQIVHDGGGYQFSFDRLGRWLRLCAKHGMRAVEIAHLFTQWGARATPAIYVDASEGSQQWFGWDVPATDPRYRELLAVLLPQLRAYLAERWSGEVIFHISDEPRAEMLADYRAARAVVADLLEGALVADALSDYAFAREGVVDTPIVATNHVAEFLDNGVSPWVYYCVSQHRDVANRFIAMPSLRNRVLGRQLFAAGAPGFLHWGFNFYNAQFSLGQIDPFTDTCAGGAFPAGDPFVVYPGEDGTALPSIRYRVFAQAMADHRALQLLRDLTDVDTARSMIDQDGTLGYDRFSYDSEHYLTTRRAVDERIMTELARRESPRG</sequence>
<dbReference type="EMBL" id="DXBY01000050">
    <property type="protein sequence ID" value="HIZ34676.1"/>
    <property type="molecule type" value="Genomic_DNA"/>
</dbReference>
<evidence type="ECO:0000259" key="1">
    <source>
        <dbReference type="Pfam" id="PF13320"/>
    </source>
</evidence>
<dbReference type="Gene3D" id="3.20.20.80">
    <property type="entry name" value="Glycosidases"/>
    <property type="match status" value="1"/>
</dbReference>
<gene>
    <name evidence="2" type="ORF">H9815_02770</name>
</gene>
<reference evidence="2" key="1">
    <citation type="journal article" date="2021" name="PeerJ">
        <title>Extensive microbial diversity within the chicken gut microbiome revealed by metagenomics and culture.</title>
        <authorList>
            <person name="Gilroy R."/>
            <person name="Ravi A."/>
            <person name="Getino M."/>
            <person name="Pursley I."/>
            <person name="Horton D.L."/>
            <person name="Alikhan N.F."/>
            <person name="Baker D."/>
            <person name="Gharbi K."/>
            <person name="Hall N."/>
            <person name="Watson M."/>
            <person name="Adriaenssens E.M."/>
            <person name="Foster-Nyarko E."/>
            <person name="Jarju S."/>
            <person name="Secka A."/>
            <person name="Antonio M."/>
            <person name="Oren A."/>
            <person name="Chaudhuri R.R."/>
            <person name="La Ragione R."/>
            <person name="Hildebrand F."/>
            <person name="Pallen M.J."/>
        </authorList>
    </citation>
    <scope>NUCLEOTIDE SEQUENCE</scope>
    <source>
        <strain evidence="2">ChiGjej4B4-7305</strain>
    </source>
</reference>
<proteinExistence type="predicted"/>
<evidence type="ECO:0000313" key="2">
    <source>
        <dbReference type="EMBL" id="HIZ34676.1"/>
    </source>
</evidence>
<organism evidence="2 3">
    <name type="scientific">Candidatus Ruania gallistercoris</name>
    <dbReference type="NCBI Taxonomy" id="2838746"/>
    <lineage>
        <taxon>Bacteria</taxon>
        <taxon>Bacillati</taxon>
        <taxon>Actinomycetota</taxon>
        <taxon>Actinomycetes</taxon>
        <taxon>Micrococcales</taxon>
        <taxon>Ruaniaceae</taxon>
        <taxon>Ruania</taxon>
    </lineage>
</organism>